<name>A0ABR8HQU8_9CHRO</name>
<gene>
    <name evidence="1" type="ORF">H6G48_06190</name>
</gene>
<sequence length="83" mass="9593">MFFLPMPVSAEALKQDLDRLTDNQLEQVADFIAFLKFRSQRHQAVLDPMQLADLFAEFADQDRAFAEEGMNDYAVILHQEDQS</sequence>
<dbReference type="Proteomes" id="UP000636187">
    <property type="component" value="Unassembled WGS sequence"/>
</dbReference>
<dbReference type="RefSeq" id="WP_190720154.1">
    <property type="nucleotide sequence ID" value="NZ_JACJSW010000082.1"/>
</dbReference>
<protein>
    <recommendedName>
        <fullName evidence="3">Programmed cell death antitoxin YdcD</fullName>
    </recommendedName>
</protein>
<proteinExistence type="predicted"/>
<organism evidence="1 2">
    <name type="scientific">Microcystis flos-aquae FACHB-1344</name>
    <dbReference type="NCBI Taxonomy" id="2692899"/>
    <lineage>
        <taxon>Bacteria</taxon>
        <taxon>Bacillati</taxon>
        <taxon>Cyanobacteriota</taxon>
        <taxon>Cyanophyceae</taxon>
        <taxon>Oscillatoriophycideae</taxon>
        <taxon>Chroococcales</taxon>
        <taxon>Microcystaceae</taxon>
        <taxon>Microcystis</taxon>
    </lineage>
</organism>
<comment type="caution">
    <text evidence="1">The sequence shown here is derived from an EMBL/GenBank/DDBJ whole genome shotgun (WGS) entry which is preliminary data.</text>
</comment>
<evidence type="ECO:0000313" key="1">
    <source>
        <dbReference type="EMBL" id="MBD2621285.1"/>
    </source>
</evidence>
<keyword evidence="2" id="KW-1185">Reference proteome</keyword>
<accession>A0ABR8HQU8</accession>
<evidence type="ECO:0000313" key="2">
    <source>
        <dbReference type="Proteomes" id="UP000636187"/>
    </source>
</evidence>
<reference evidence="1 2" key="1">
    <citation type="journal article" date="2020" name="ISME J.">
        <title>Comparative genomics reveals insights into cyanobacterial evolution and habitat adaptation.</title>
        <authorList>
            <person name="Chen M.Y."/>
            <person name="Teng W.K."/>
            <person name="Zhao L."/>
            <person name="Hu C.X."/>
            <person name="Zhou Y.K."/>
            <person name="Han B.P."/>
            <person name="Song L.R."/>
            <person name="Shu W.S."/>
        </authorList>
    </citation>
    <scope>NUCLEOTIDE SEQUENCE [LARGE SCALE GENOMIC DNA]</scope>
    <source>
        <strain evidence="1 2">FACHB-1344</strain>
    </source>
</reference>
<dbReference type="EMBL" id="JACJSW010000082">
    <property type="protein sequence ID" value="MBD2621285.1"/>
    <property type="molecule type" value="Genomic_DNA"/>
</dbReference>
<evidence type="ECO:0008006" key="3">
    <source>
        <dbReference type="Google" id="ProtNLM"/>
    </source>
</evidence>